<keyword evidence="2" id="KW-0067">ATP-binding</keyword>
<dbReference type="GO" id="GO:0015937">
    <property type="term" value="P:coenzyme A biosynthetic process"/>
    <property type="evidence" value="ECO:0007669"/>
    <property type="project" value="UniProtKB-KW"/>
</dbReference>
<feature type="region of interest" description="Disordered" evidence="4">
    <location>
        <begin position="47"/>
        <end position="73"/>
    </location>
</feature>
<reference evidence="5 6" key="1">
    <citation type="submission" date="2008-07" db="EMBL/GenBank/DDBJ databases">
        <authorList>
            <person name="El-Sayed N."/>
            <person name="Caler E."/>
            <person name="Inman J."/>
            <person name="Amedeo P."/>
            <person name="Hass B."/>
            <person name="Wortman J."/>
        </authorList>
    </citation>
    <scope>NUCLEOTIDE SEQUENCE [LARGE SCALE GENOMIC DNA]</scope>
    <source>
        <strain evidence="6">ATCC 50983 / TXsc</strain>
    </source>
</reference>
<dbReference type="GO" id="GO:0005829">
    <property type="term" value="C:cytosol"/>
    <property type="evidence" value="ECO:0007669"/>
    <property type="project" value="TreeGrafter"/>
</dbReference>
<dbReference type="Gene3D" id="3.30.420.40">
    <property type="match status" value="1"/>
</dbReference>
<dbReference type="AlphaFoldDB" id="C5LQ90"/>
<feature type="compositionally biased region" description="Low complexity" evidence="4">
    <location>
        <begin position="58"/>
        <end position="72"/>
    </location>
</feature>
<keyword evidence="3" id="KW-0173">Coenzyme A biosynthesis</keyword>
<evidence type="ECO:0000313" key="6">
    <source>
        <dbReference type="Proteomes" id="UP000007800"/>
    </source>
</evidence>
<evidence type="ECO:0000256" key="2">
    <source>
        <dbReference type="ARBA" id="ARBA00022840"/>
    </source>
</evidence>
<evidence type="ECO:0000256" key="3">
    <source>
        <dbReference type="ARBA" id="ARBA00022993"/>
    </source>
</evidence>
<protein>
    <submittedName>
        <fullName evidence="5">Pantothenate kinase, putative</fullName>
    </submittedName>
</protein>
<dbReference type="InParanoid" id="C5LQ90"/>
<gene>
    <name evidence="5" type="ORF">Pmar_PMAR008648</name>
</gene>
<evidence type="ECO:0000256" key="4">
    <source>
        <dbReference type="SAM" id="MobiDB-lite"/>
    </source>
</evidence>
<dbReference type="PANTHER" id="PTHR12280">
    <property type="entry name" value="PANTOTHENATE KINASE"/>
    <property type="match status" value="1"/>
</dbReference>
<accession>C5LQ90</accession>
<dbReference type="EMBL" id="GG684483">
    <property type="protein sequence ID" value="EER01099.1"/>
    <property type="molecule type" value="Genomic_DNA"/>
</dbReference>
<dbReference type="SUPFAM" id="SSF53067">
    <property type="entry name" value="Actin-like ATPase domain"/>
    <property type="match status" value="1"/>
</dbReference>
<sequence>MGNLVGVDLGGNIGKIAVRVRATDTEKCPIPTDLSFLAGRRRSRRYASAGEISDESPADSSESQASSLASSDWNEGMEDWTIRSTKDGSQIRFVDFDLNDTQQFLETQVGEYLLSLQRKSGTTSFAGVGSGVWRLQEGSKFGRLIAKSMYRVGGSPIGGATLMGMARHMLPPECSRTPADILRCGKKCDFSPLDLLVSDIYGGDYPSIGLKGNTVASSFGKANNKEQREHVKECEIARSLLNLMSMNTAQLAYLHASLYDINNVVFVGYLLDTHLLQVFSAIQSSFNFWTGGRMKALYFRHAHYLGALGALLKRESTLATMTPGRE</sequence>
<dbReference type="GeneID" id="9057787"/>
<dbReference type="OrthoDB" id="498611at2759"/>
<dbReference type="GO" id="GO:0004594">
    <property type="term" value="F:pantothenate kinase activity"/>
    <property type="evidence" value="ECO:0007669"/>
    <property type="project" value="TreeGrafter"/>
</dbReference>
<keyword evidence="6" id="KW-1185">Reference proteome</keyword>
<dbReference type="Pfam" id="PF03630">
    <property type="entry name" value="Fumble"/>
    <property type="match status" value="1"/>
</dbReference>
<dbReference type="InterPro" id="IPR043129">
    <property type="entry name" value="ATPase_NBD"/>
</dbReference>
<keyword evidence="5" id="KW-0418">Kinase</keyword>
<organism evidence="6">
    <name type="scientific">Perkinsus marinus (strain ATCC 50983 / TXsc)</name>
    <dbReference type="NCBI Taxonomy" id="423536"/>
    <lineage>
        <taxon>Eukaryota</taxon>
        <taxon>Sar</taxon>
        <taxon>Alveolata</taxon>
        <taxon>Perkinsozoa</taxon>
        <taxon>Perkinsea</taxon>
        <taxon>Perkinsida</taxon>
        <taxon>Perkinsidae</taxon>
        <taxon>Perkinsus</taxon>
    </lineage>
</organism>
<dbReference type="PANTHER" id="PTHR12280:SF20">
    <property type="entry name" value="4'-PHOSPHOPANTETHEINE PHOSPHATASE"/>
    <property type="match status" value="1"/>
</dbReference>
<dbReference type="GO" id="GO:0005634">
    <property type="term" value="C:nucleus"/>
    <property type="evidence" value="ECO:0007669"/>
    <property type="project" value="TreeGrafter"/>
</dbReference>
<dbReference type="GO" id="GO:0005524">
    <property type="term" value="F:ATP binding"/>
    <property type="evidence" value="ECO:0007669"/>
    <property type="project" value="UniProtKB-KW"/>
</dbReference>
<proteinExistence type="predicted"/>
<dbReference type="InterPro" id="IPR004567">
    <property type="entry name" value="Type_II_PanK"/>
</dbReference>
<evidence type="ECO:0000256" key="1">
    <source>
        <dbReference type="ARBA" id="ARBA00022741"/>
    </source>
</evidence>
<dbReference type="Proteomes" id="UP000007800">
    <property type="component" value="Unassembled WGS sequence"/>
</dbReference>
<name>C5LQ90_PERM5</name>
<dbReference type="RefSeq" id="XP_002768381.1">
    <property type="nucleotide sequence ID" value="XM_002768335.1"/>
</dbReference>
<keyword evidence="1" id="KW-0547">Nucleotide-binding</keyword>
<keyword evidence="5" id="KW-0808">Transferase</keyword>
<evidence type="ECO:0000313" key="5">
    <source>
        <dbReference type="EMBL" id="EER01099.1"/>
    </source>
</evidence>